<dbReference type="Proteomes" id="UP000050280">
    <property type="component" value="Unassembled WGS sequence"/>
</dbReference>
<evidence type="ECO:0000313" key="3">
    <source>
        <dbReference type="EMBL" id="KPM32233.1"/>
    </source>
</evidence>
<dbReference type="RefSeq" id="WP_157449699.1">
    <property type="nucleotide sequence ID" value="NZ_LDJX01000003.1"/>
</dbReference>
<dbReference type="STRING" id="1300341.I595_1883"/>
<protein>
    <submittedName>
        <fullName evidence="3">MxcI protein</fullName>
    </submittedName>
</protein>
<accession>A0A0P7AFU8</accession>
<dbReference type="PROSITE" id="PS51257">
    <property type="entry name" value="PROKAR_LIPOPROTEIN"/>
    <property type="match status" value="1"/>
</dbReference>
<evidence type="ECO:0000256" key="2">
    <source>
        <dbReference type="SAM" id="SignalP"/>
    </source>
</evidence>
<keyword evidence="4" id="KW-1185">Reference proteome</keyword>
<gene>
    <name evidence="3" type="ORF">I595_1883</name>
</gene>
<keyword evidence="2" id="KW-0732">Signal</keyword>
<dbReference type="SUPFAM" id="SSF101898">
    <property type="entry name" value="NHL repeat"/>
    <property type="match status" value="1"/>
</dbReference>
<feature type="signal peptide" evidence="2">
    <location>
        <begin position="1"/>
        <end position="24"/>
    </location>
</feature>
<feature type="chain" id="PRO_5006134800" evidence="2">
    <location>
        <begin position="25"/>
        <end position="421"/>
    </location>
</feature>
<name>A0A0P7AFU8_9FLAO</name>
<sequence length="421" mass="45199">MKMNRFSWITICLLALAITIVSCSDDDPDPTPPQQGGDNPDNPDAGGEEPGDLFVLSHSVFGTDVNTSYVTTVTDLDNTSVEFETSDLSQFVEFSGVGTVHALPEQKVAYYYSGEDATVTELLFADDNTVSLGREVSFAGLGVTNANFGSKLHVANDKAFVFSRQTSELIVWNPEDMSIIESKPLGITVPAGDNLIQGDFFTVDGKAVLITGLVDENFLARRQGVNVTVIDIATNNVDSTTTDDRTTFMSSSAIDANGNRYFGPNDNTSGQHFLTPDDSAKPVILRMLAGQTSFDPDWSYDPTDDLGSVLWGCCTQGADGNIFIQSFPEDGEGVAEVQQNFEFGAFPFDWYDFDTSGPSVSTANTNAKGIPFGGAIPAGGEGYLVIWDDVNSRLLRTTAPGGPQDGIAKVPGFIYNIVKVR</sequence>
<reference evidence="3 4" key="1">
    <citation type="submission" date="2015-09" db="EMBL/GenBank/DDBJ databases">
        <title>Genome sequence of the marine flavobacterium Croceitalea dokdonensis DOKDO 023 that contains proton- and sodium-pumping rhodopsins.</title>
        <authorList>
            <person name="Kwon S.-K."/>
            <person name="Lee H.K."/>
            <person name="Kwak M.-J."/>
            <person name="Kim J.F."/>
        </authorList>
    </citation>
    <scope>NUCLEOTIDE SEQUENCE [LARGE SCALE GENOMIC DNA]</scope>
    <source>
        <strain evidence="3 4">DOKDO 023</strain>
    </source>
</reference>
<dbReference type="AlphaFoldDB" id="A0A0P7AFU8"/>
<evidence type="ECO:0000256" key="1">
    <source>
        <dbReference type="SAM" id="MobiDB-lite"/>
    </source>
</evidence>
<proteinExistence type="predicted"/>
<evidence type="ECO:0000313" key="4">
    <source>
        <dbReference type="Proteomes" id="UP000050280"/>
    </source>
</evidence>
<organism evidence="3 4">
    <name type="scientific">Croceitalea dokdonensis DOKDO 023</name>
    <dbReference type="NCBI Taxonomy" id="1300341"/>
    <lineage>
        <taxon>Bacteria</taxon>
        <taxon>Pseudomonadati</taxon>
        <taxon>Bacteroidota</taxon>
        <taxon>Flavobacteriia</taxon>
        <taxon>Flavobacteriales</taxon>
        <taxon>Flavobacteriaceae</taxon>
        <taxon>Croceitalea</taxon>
    </lineage>
</organism>
<dbReference type="OrthoDB" id="1404180at2"/>
<feature type="region of interest" description="Disordered" evidence="1">
    <location>
        <begin position="25"/>
        <end position="49"/>
    </location>
</feature>
<feature type="compositionally biased region" description="Low complexity" evidence="1">
    <location>
        <begin position="34"/>
        <end position="45"/>
    </location>
</feature>
<comment type="caution">
    <text evidence="3">The sequence shown here is derived from an EMBL/GenBank/DDBJ whole genome shotgun (WGS) entry which is preliminary data.</text>
</comment>
<dbReference type="EMBL" id="LDJX01000003">
    <property type="protein sequence ID" value="KPM32233.1"/>
    <property type="molecule type" value="Genomic_DNA"/>
</dbReference>